<proteinExistence type="predicted"/>
<dbReference type="PROSITE" id="PS50042">
    <property type="entry name" value="CNMP_BINDING_3"/>
    <property type="match status" value="2"/>
</dbReference>
<dbReference type="GO" id="GO:0004862">
    <property type="term" value="F:cAMP-dependent protein kinase inhibitor activity"/>
    <property type="evidence" value="ECO:0000318"/>
    <property type="project" value="GO_Central"/>
</dbReference>
<name>A0E830_PARTE</name>
<dbReference type="HOGENOM" id="CLU_563197_0_0_1"/>
<dbReference type="AlphaFoldDB" id="A0E830"/>
<feature type="domain" description="Cyclic nucleotide-binding" evidence="1">
    <location>
        <begin position="26"/>
        <end position="79"/>
    </location>
</feature>
<reference evidence="2 3" key="1">
    <citation type="journal article" date="2006" name="Nature">
        <title>Global trends of whole-genome duplications revealed by the ciliate Paramecium tetraurelia.</title>
        <authorList>
            <consortium name="Genoscope"/>
            <person name="Aury J.-M."/>
            <person name="Jaillon O."/>
            <person name="Duret L."/>
            <person name="Noel B."/>
            <person name="Jubin C."/>
            <person name="Porcel B.M."/>
            <person name="Segurens B."/>
            <person name="Daubin V."/>
            <person name="Anthouard V."/>
            <person name="Aiach N."/>
            <person name="Arnaiz O."/>
            <person name="Billaut A."/>
            <person name="Beisson J."/>
            <person name="Blanc I."/>
            <person name="Bouhouche K."/>
            <person name="Camara F."/>
            <person name="Duharcourt S."/>
            <person name="Guigo R."/>
            <person name="Gogendeau D."/>
            <person name="Katinka M."/>
            <person name="Keller A.-M."/>
            <person name="Kissmehl R."/>
            <person name="Klotz C."/>
            <person name="Koll F."/>
            <person name="Le Moue A."/>
            <person name="Lepere C."/>
            <person name="Malinsky S."/>
            <person name="Nowacki M."/>
            <person name="Nowak J.K."/>
            <person name="Plattner H."/>
            <person name="Poulain J."/>
            <person name="Ruiz F."/>
            <person name="Serrano V."/>
            <person name="Zagulski M."/>
            <person name="Dessen P."/>
            <person name="Betermier M."/>
            <person name="Weissenbach J."/>
            <person name="Scarpelli C."/>
            <person name="Schachter V."/>
            <person name="Sperling L."/>
            <person name="Meyer E."/>
            <person name="Cohen J."/>
            <person name="Wincker P."/>
        </authorList>
    </citation>
    <scope>NUCLEOTIDE SEQUENCE [LARGE SCALE GENOMIC DNA]</scope>
    <source>
        <strain evidence="2 3">Stock d4-2</strain>
    </source>
</reference>
<sequence>MQTQKCKLQYVNPQIQNIQCRMIMCKANSVVFQQGEVGKNLYHVLCGQLTCLFKEEDCTPSKQKFMRLQSNDIFVQQVLQLVPNITILSKQYFQSNQNIPFAQIYPGDTFGEAKGKRSYTVIAEKDSIMIELQFDEKYWRSFETRHSFLEKLNVASDLQLLSVCLKEKQFKYGDYIFKQEDQRKWIYMIISGEVNFINNNTNIYNLGALQIFGFEEFLRDSLRKYTVKCISAQFCCYVVDSLNYFNIMQLEKLAKARNLMIQQILRQKKQVSITNRQTQMPQVSKGSVSQQQQLNNSEEKNSFYNLYWSKDLSELPRWNLEQLTRDAGASPGQGIIKSKQYKTPILDQSQDGSLLNSRRNSIKPCSVFDVNPVQNGKLIRSYIKRMRAEKYSEYHACLKGNWDLFNVSKVSQQYSAPKKQQTSVPNTQSYSKRQQALKSNLTQMNSIYVEDFSNSPVKIISDQQKLKNDKQSKEMSTMTIHPFKI</sequence>
<dbReference type="OMA" id="YSEYHAC"/>
<keyword evidence="3" id="KW-1185">Reference proteome</keyword>
<evidence type="ECO:0000313" key="2">
    <source>
        <dbReference type="EMBL" id="CAK91447.1"/>
    </source>
</evidence>
<dbReference type="InterPro" id="IPR014710">
    <property type="entry name" value="RmlC-like_jellyroll"/>
</dbReference>
<gene>
    <name evidence="2" type="ORF">GSPATT00024175001</name>
</gene>
<dbReference type="KEGG" id="ptm:GSPATT00024175001"/>
<dbReference type="InterPro" id="IPR000595">
    <property type="entry name" value="cNMP-bd_dom"/>
</dbReference>
<dbReference type="GO" id="GO:0005952">
    <property type="term" value="C:cAMP-dependent protein kinase complex"/>
    <property type="evidence" value="ECO:0000318"/>
    <property type="project" value="GO_Central"/>
</dbReference>
<dbReference type="Proteomes" id="UP000000600">
    <property type="component" value="Unassembled WGS sequence"/>
</dbReference>
<dbReference type="GO" id="GO:0005829">
    <property type="term" value="C:cytosol"/>
    <property type="evidence" value="ECO:0000318"/>
    <property type="project" value="GO_Central"/>
</dbReference>
<dbReference type="InterPro" id="IPR018490">
    <property type="entry name" value="cNMP-bd_dom_sf"/>
</dbReference>
<dbReference type="InterPro" id="IPR050503">
    <property type="entry name" value="cAMP-dep_PK_reg_su-like"/>
</dbReference>
<evidence type="ECO:0000259" key="1">
    <source>
        <dbReference type="PROSITE" id="PS50042"/>
    </source>
</evidence>
<dbReference type="SUPFAM" id="SSF51206">
    <property type="entry name" value="cAMP-binding domain-like"/>
    <property type="match status" value="2"/>
</dbReference>
<dbReference type="EMBL" id="CT868663">
    <property type="protein sequence ID" value="CAK91447.1"/>
    <property type="molecule type" value="Genomic_DNA"/>
</dbReference>
<evidence type="ECO:0000313" key="3">
    <source>
        <dbReference type="Proteomes" id="UP000000600"/>
    </source>
</evidence>
<dbReference type="GeneID" id="5044629"/>
<dbReference type="Gene3D" id="2.60.120.10">
    <property type="entry name" value="Jelly Rolls"/>
    <property type="match status" value="2"/>
</dbReference>
<dbReference type="OrthoDB" id="291886at2759"/>
<dbReference type="PANTHER" id="PTHR11635">
    <property type="entry name" value="CAMP-DEPENDENT PROTEIN KINASE REGULATORY CHAIN"/>
    <property type="match status" value="1"/>
</dbReference>
<protein>
    <recommendedName>
        <fullName evidence="1">Cyclic nucleotide-binding domain-containing protein</fullName>
    </recommendedName>
</protein>
<dbReference type="GO" id="GO:0007189">
    <property type="term" value="P:adenylate cyclase-activating G protein-coupled receptor signaling pathway"/>
    <property type="evidence" value="ECO:0000318"/>
    <property type="project" value="GO_Central"/>
</dbReference>
<feature type="domain" description="Cyclic nucleotide-binding" evidence="1">
    <location>
        <begin position="165"/>
        <end position="248"/>
    </location>
</feature>
<dbReference type="RefSeq" id="XP_001458844.1">
    <property type="nucleotide sequence ID" value="XM_001458807.1"/>
</dbReference>
<dbReference type="Pfam" id="PF00027">
    <property type="entry name" value="cNMP_binding"/>
    <property type="match status" value="1"/>
</dbReference>
<dbReference type="InParanoid" id="A0E830"/>
<dbReference type="CDD" id="cd00038">
    <property type="entry name" value="CAP_ED"/>
    <property type="match status" value="1"/>
</dbReference>
<dbReference type="GO" id="GO:0030552">
    <property type="term" value="F:cAMP binding"/>
    <property type="evidence" value="ECO:0000318"/>
    <property type="project" value="GO_Central"/>
</dbReference>
<dbReference type="PANTHER" id="PTHR11635:SF152">
    <property type="entry name" value="CAMP-DEPENDENT PROTEIN KINASE TYPE I REGULATORY SUBUNIT-RELATED"/>
    <property type="match status" value="1"/>
</dbReference>
<dbReference type="GO" id="GO:0034236">
    <property type="term" value="F:protein kinase A catalytic subunit binding"/>
    <property type="evidence" value="ECO:0000318"/>
    <property type="project" value="GO_Central"/>
</dbReference>
<organism evidence="2 3">
    <name type="scientific">Paramecium tetraurelia</name>
    <dbReference type="NCBI Taxonomy" id="5888"/>
    <lineage>
        <taxon>Eukaryota</taxon>
        <taxon>Sar</taxon>
        <taxon>Alveolata</taxon>
        <taxon>Ciliophora</taxon>
        <taxon>Intramacronucleata</taxon>
        <taxon>Oligohymenophorea</taxon>
        <taxon>Peniculida</taxon>
        <taxon>Parameciidae</taxon>
        <taxon>Paramecium</taxon>
    </lineage>
</organism>
<accession>A0E830</accession>